<proteinExistence type="predicted"/>
<reference evidence="2 3" key="1">
    <citation type="submission" date="2015-01" db="EMBL/GenBank/DDBJ databases">
        <authorList>
            <person name="Filippidou S."/>
            <person name="Jeanneret N."/>
            <person name="Russel-Delif L."/>
            <person name="Junier T."/>
            <person name="Wunderlin T."/>
            <person name="Molina V."/>
            <person name="Johnson S.L."/>
            <person name="Davenport K.W."/>
            <person name="Chain P.S."/>
            <person name="Dorador C."/>
            <person name="Junier P."/>
        </authorList>
    </citation>
    <scope>NUCLEOTIDE SEQUENCE [LARGE SCALE GENOMIC DNA]</scope>
    <source>
        <strain evidence="2 3">Et7/4</strain>
    </source>
</reference>
<name>A0A0D8BY67_GEOKU</name>
<dbReference type="Proteomes" id="UP000032522">
    <property type="component" value="Unassembled WGS sequence"/>
</dbReference>
<evidence type="ECO:0000313" key="2">
    <source>
        <dbReference type="EMBL" id="KJE28934.1"/>
    </source>
</evidence>
<dbReference type="AlphaFoldDB" id="A0A0D8BY67"/>
<accession>A0A0D8BY67</accession>
<evidence type="ECO:0000313" key="3">
    <source>
        <dbReference type="Proteomes" id="UP000032522"/>
    </source>
</evidence>
<evidence type="ECO:0000256" key="1">
    <source>
        <dbReference type="SAM" id="MobiDB-lite"/>
    </source>
</evidence>
<organism evidence="2 3">
    <name type="scientific">Geobacillus kaustophilus</name>
    <dbReference type="NCBI Taxonomy" id="1462"/>
    <lineage>
        <taxon>Bacteria</taxon>
        <taxon>Bacillati</taxon>
        <taxon>Bacillota</taxon>
        <taxon>Bacilli</taxon>
        <taxon>Bacillales</taxon>
        <taxon>Anoxybacillaceae</taxon>
        <taxon>Geobacillus</taxon>
        <taxon>Geobacillus thermoleovorans group</taxon>
    </lineage>
</organism>
<protein>
    <submittedName>
        <fullName evidence="2">Uncharacterized protein</fullName>
    </submittedName>
</protein>
<dbReference type="EMBL" id="JYBP01000003">
    <property type="protein sequence ID" value="KJE28934.1"/>
    <property type="molecule type" value="Genomic_DNA"/>
</dbReference>
<gene>
    <name evidence="2" type="ORF">LG52_1071</name>
</gene>
<sequence length="84" mass="9321">MTGIRSWMGTMSSFALVVMIVHVSSGPLGPSQRSHNPANANGSPDKQKLFQSASPPSLHPFQQSADPRLKLKPFKRFRYIIIRS</sequence>
<feature type="region of interest" description="Disordered" evidence="1">
    <location>
        <begin position="27"/>
        <end position="67"/>
    </location>
</feature>
<comment type="caution">
    <text evidence="2">The sequence shown here is derived from an EMBL/GenBank/DDBJ whole genome shotgun (WGS) entry which is preliminary data.</text>
</comment>
<feature type="compositionally biased region" description="Polar residues" evidence="1">
    <location>
        <begin position="31"/>
        <end position="65"/>
    </location>
</feature>